<dbReference type="eggNOG" id="KOG4181">
    <property type="taxonomic scope" value="Eukaryota"/>
</dbReference>
<accession>T1FQK4</accession>
<reference evidence="5" key="1">
    <citation type="submission" date="2012-12" db="EMBL/GenBank/DDBJ databases">
        <authorList>
            <person name="Hellsten U."/>
            <person name="Grimwood J."/>
            <person name="Chapman J.A."/>
            <person name="Shapiro H."/>
            <person name="Aerts A."/>
            <person name="Otillar R.P."/>
            <person name="Terry A.Y."/>
            <person name="Boore J.L."/>
            <person name="Simakov O."/>
            <person name="Marletaz F."/>
            <person name="Cho S.-J."/>
            <person name="Edsinger-Gonzales E."/>
            <person name="Havlak P."/>
            <person name="Kuo D.-H."/>
            <person name="Larsson T."/>
            <person name="Lv J."/>
            <person name="Arendt D."/>
            <person name="Savage R."/>
            <person name="Osoegawa K."/>
            <person name="de Jong P."/>
            <person name="Lindberg D.R."/>
            <person name="Seaver E.C."/>
            <person name="Weisblat D.A."/>
            <person name="Putnam N.H."/>
            <person name="Grigoriev I.V."/>
            <person name="Rokhsar D.S."/>
        </authorList>
    </citation>
    <scope>NUCLEOTIDE SEQUENCE</scope>
</reference>
<dbReference type="OrthoDB" id="79514at2759"/>
<sequence>MPSQFSVKVPIILSKSNNIKQILKRDEIRNDSEVDVLSKQISVLDRKQLNNHVTIQSKQQPVKLLNGTHVAYSNGTHVGYSNGSHAAYSNGNYAAYPQRVMSNNTASYAAPKVFTSYASNVFQYMQKTPQPVINMQFPLMNSSVKLIDESFKWVATKTDMLLDQYNYLVVGVLGTQNSGKSTFMSQLAGTVNRNDNKLMFSKQSTRTRESGVHMTLGVDMYVTPERMILLDSQPLFSASNMCDKIQLERKRMIDSIDANLDVQSIQLTTFMMSVCNVIFVVVDWFIDDKIFKLLETAELFKPRNPYDTMGKHFKPPSPHIVFVLNKCNLEDLSLRCSTEDMIENFMSQSKFNYRGLTQKSIGTGVKKKNEDSEIEKRTVNLVTLPLIGNKEDANWAVSMGTKFESLRGCRDFEEQVRRLRNKLLTSQKDLMFNKFNEKKWLFYASKAWEIIRKSPAMCEYNRLTS</sequence>
<dbReference type="GO" id="GO:0000184">
    <property type="term" value="P:nuclear-transcribed mRNA catabolic process, nonsense-mediated decay"/>
    <property type="evidence" value="ECO:0000318"/>
    <property type="project" value="GO_Central"/>
</dbReference>
<dbReference type="RefSeq" id="XP_009023053.1">
    <property type="nucleotide sequence ID" value="XM_009024805.1"/>
</dbReference>
<dbReference type="PANTHER" id="PTHR14270:SF0">
    <property type="entry name" value="NONSENSE-MEDIATED MRNA DECAY FACTOR SMG9"/>
    <property type="match status" value="1"/>
</dbReference>
<dbReference type="PANTHER" id="PTHR14270">
    <property type="entry name" value="NONSENSE-MEDIATED MRNA DECAY FACTOR SMG9"/>
    <property type="match status" value="1"/>
</dbReference>
<evidence type="ECO:0000313" key="4">
    <source>
        <dbReference type="EnsemblMetazoa" id="HelroP189016"/>
    </source>
</evidence>
<reference evidence="4" key="3">
    <citation type="submission" date="2015-06" db="UniProtKB">
        <authorList>
            <consortium name="EnsemblMetazoa"/>
        </authorList>
    </citation>
    <scope>IDENTIFICATION</scope>
</reference>
<keyword evidence="2" id="KW-0866">Nonsense-mediated mRNA decay</keyword>
<dbReference type="Proteomes" id="UP000015101">
    <property type="component" value="Unassembled WGS sequence"/>
</dbReference>
<dbReference type="KEGG" id="hro:HELRODRAFT_189016"/>
<gene>
    <name evidence="4" type="primary">20211101</name>
    <name evidence="3" type="ORF">HELRODRAFT_189016</name>
</gene>
<comment type="similarity">
    <text evidence="1">Belongs to the SMG9 family.</text>
</comment>
<dbReference type="EMBL" id="AMQM01001136">
    <property type="status" value="NOT_ANNOTATED_CDS"/>
    <property type="molecule type" value="Genomic_DNA"/>
</dbReference>
<evidence type="ECO:0000313" key="3">
    <source>
        <dbReference type="EMBL" id="ESN99168.1"/>
    </source>
</evidence>
<dbReference type="InterPro" id="IPR027417">
    <property type="entry name" value="P-loop_NTPase"/>
</dbReference>
<proteinExistence type="inferred from homology"/>
<dbReference type="SUPFAM" id="SSF52540">
    <property type="entry name" value="P-loop containing nucleoside triphosphate hydrolases"/>
    <property type="match status" value="1"/>
</dbReference>
<dbReference type="AlphaFoldDB" id="T1FQK4"/>
<dbReference type="Gene3D" id="3.40.50.300">
    <property type="entry name" value="P-loop containing nucleotide triphosphate hydrolases"/>
    <property type="match status" value="1"/>
</dbReference>
<keyword evidence="5" id="KW-1185">Reference proteome</keyword>
<evidence type="ECO:0008006" key="6">
    <source>
        <dbReference type="Google" id="ProtNLM"/>
    </source>
</evidence>
<dbReference type="HOGENOM" id="CLU_588341_0_0_1"/>
<dbReference type="EMBL" id="KB097143">
    <property type="protein sequence ID" value="ESN99168.1"/>
    <property type="molecule type" value="Genomic_DNA"/>
</dbReference>
<evidence type="ECO:0000256" key="1">
    <source>
        <dbReference type="ARBA" id="ARBA00007712"/>
    </source>
</evidence>
<dbReference type="GeneID" id="20211101"/>
<reference evidence="3 5" key="2">
    <citation type="journal article" date="2013" name="Nature">
        <title>Insights into bilaterian evolution from three spiralian genomes.</title>
        <authorList>
            <person name="Simakov O."/>
            <person name="Marletaz F."/>
            <person name="Cho S.J."/>
            <person name="Edsinger-Gonzales E."/>
            <person name="Havlak P."/>
            <person name="Hellsten U."/>
            <person name="Kuo D.H."/>
            <person name="Larsson T."/>
            <person name="Lv J."/>
            <person name="Arendt D."/>
            <person name="Savage R."/>
            <person name="Osoegawa K."/>
            <person name="de Jong P."/>
            <person name="Grimwood J."/>
            <person name="Chapman J.A."/>
            <person name="Shapiro H."/>
            <person name="Aerts A."/>
            <person name="Otillar R.P."/>
            <person name="Terry A.Y."/>
            <person name="Boore J.L."/>
            <person name="Grigoriev I.V."/>
            <person name="Lindberg D.R."/>
            <person name="Seaver E.C."/>
            <person name="Weisblat D.A."/>
            <person name="Putnam N.H."/>
            <person name="Rokhsar D.S."/>
        </authorList>
    </citation>
    <scope>NUCLEOTIDE SEQUENCE</scope>
</reference>
<organism evidence="4 5">
    <name type="scientific">Helobdella robusta</name>
    <name type="common">Californian leech</name>
    <dbReference type="NCBI Taxonomy" id="6412"/>
    <lineage>
        <taxon>Eukaryota</taxon>
        <taxon>Metazoa</taxon>
        <taxon>Spiralia</taxon>
        <taxon>Lophotrochozoa</taxon>
        <taxon>Annelida</taxon>
        <taxon>Clitellata</taxon>
        <taxon>Hirudinea</taxon>
        <taxon>Rhynchobdellida</taxon>
        <taxon>Glossiphoniidae</taxon>
        <taxon>Helobdella</taxon>
    </lineage>
</organism>
<evidence type="ECO:0000256" key="2">
    <source>
        <dbReference type="ARBA" id="ARBA00023161"/>
    </source>
</evidence>
<dbReference type="EnsemblMetazoa" id="HelroT189016">
    <property type="protein sequence ID" value="HelroP189016"/>
    <property type="gene ID" value="HelroG189016"/>
</dbReference>
<dbReference type="STRING" id="6412.T1FQK4"/>
<dbReference type="InParanoid" id="T1FQK4"/>
<dbReference type="InterPro" id="IPR039177">
    <property type="entry name" value="SMG9"/>
</dbReference>
<name>T1FQK4_HELRO</name>
<protein>
    <recommendedName>
        <fullName evidence="6">Protein SMG9</fullName>
    </recommendedName>
</protein>
<evidence type="ECO:0000313" key="5">
    <source>
        <dbReference type="Proteomes" id="UP000015101"/>
    </source>
</evidence>
<dbReference type="CTD" id="20211101"/>